<evidence type="ECO:0000313" key="1">
    <source>
        <dbReference type="EMBL" id="KAK5936873.1"/>
    </source>
</evidence>
<sequence>MARLANIFEKVYETACELMVMAVIVTRFSQTHNTTHAEWTGPLPRKNPEAPTVVLSAEVEEQLRELVSTPLPSPIITPNCTVAPNSSASLSKLSLPESCSSEASMDQCPSHSSSPLGLSPIWNIVTERLEIVEITT</sequence>
<dbReference type="EMBL" id="JAVHJV010000021">
    <property type="protein sequence ID" value="KAK5936873.1"/>
    <property type="molecule type" value="Genomic_DNA"/>
</dbReference>
<evidence type="ECO:0000313" key="2">
    <source>
        <dbReference type="Proteomes" id="UP001334248"/>
    </source>
</evidence>
<organism evidence="1 2">
    <name type="scientific">Knufia obscura</name>
    <dbReference type="NCBI Taxonomy" id="1635080"/>
    <lineage>
        <taxon>Eukaryota</taxon>
        <taxon>Fungi</taxon>
        <taxon>Dikarya</taxon>
        <taxon>Ascomycota</taxon>
        <taxon>Pezizomycotina</taxon>
        <taxon>Eurotiomycetes</taxon>
        <taxon>Chaetothyriomycetidae</taxon>
        <taxon>Chaetothyriales</taxon>
        <taxon>Trichomeriaceae</taxon>
        <taxon>Knufia</taxon>
    </lineage>
</organism>
<comment type="caution">
    <text evidence="1">The sequence shown here is derived from an EMBL/GenBank/DDBJ whole genome shotgun (WGS) entry which is preliminary data.</text>
</comment>
<accession>A0ABR0R9A5</accession>
<protein>
    <submittedName>
        <fullName evidence="1">Uncharacterized protein</fullName>
    </submittedName>
</protein>
<gene>
    <name evidence="1" type="ORF">PMZ80_010811</name>
</gene>
<dbReference type="GeneID" id="90004260"/>
<dbReference type="Proteomes" id="UP001334248">
    <property type="component" value="Unassembled WGS sequence"/>
</dbReference>
<proteinExistence type="predicted"/>
<dbReference type="RefSeq" id="XP_064724963.1">
    <property type="nucleotide sequence ID" value="XM_064879199.1"/>
</dbReference>
<name>A0ABR0R9A5_9EURO</name>
<keyword evidence="2" id="KW-1185">Reference proteome</keyword>
<reference evidence="1 2" key="1">
    <citation type="journal article" date="2023" name="Res Sq">
        <title>Genomic and morphological characterization of Knufia obscura isolated from the Mars 2020 spacecraft assembly facility.</title>
        <authorList>
            <person name="Chander A.M."/>
            <person name="Teixeira M.M."/>
            <person name="Singh N.K."/>
            <person name="Williams M.P."/>
            <person name="Parker C.W."/>
            <person name="Leo P."/>
            <person name="Stajich J.E."/>
            <person name="Torok T."/>
            <person name="Tighe S."/>
            <person name="Mason C.E."/>
            <person name="Venkateswaran K."/>
        </authorList>
    </citation>
    <scope>NUCLEOTIDE SEQUENCE [LARGE SCALE GENOMIC DNA]</scope>
    <source>
        <strain evidence="1 2">CCFEE 5817</strain>
    </source>
</reference>